<dbReference type="InterPro" id="IPR052719">
    <property type="entry name" value="CvpA-like"/>
</dbReference>
<evidence type="ECO:0000256" key="3">
    <source>
        <dbReference type="ARBA" id="ARBA00022989"/>
    </source>
</evidence>
<dbReference type="KEGG" id="plei:Q9312_01990"/>
<evidence type="ECO:0000256" key="2">
    <source>
        <dbReference type="ARBA" id="ARBA00022692"/>
    </source>
</evidence>
<dbReference type="EMBL" id="CP133548">
    <property type="protein sequence ID" value="WMS87705.1"/>
    <property type="molecule type" value="Genomic_DNA"/>
</dbReference>
<dbReference type="RefSeq" id="WP_309202848.1">
    <property type="nucleotide sequence ID" value="NZ_CP133548.1"/>
</dbReference>
<comment type="subcellular location">
    <subcellularLocation>
        <location evidence="1">Membrane</location>
        <topology evidence="1">Multi-pass membrane protein</topology>
    </subcellularLocation>
</comment>
<dbReference type="AlphaFoldDB" id="A0AA51RUB0"/>
<keyword evidence="3 5" id="KW-1133">Transmembrane helix</keyword>
<keyword evidence="7" id="KW-1185">Reference proteome</keyword>
<evidence type="ECO:0000256" key="5">
    <source>
        <dbReference type="SAM" id="Phobius"/>
    </source>
</evidence>
<name>A0AA51RUB0_9GAMM</name>
<reference evidence="6 7" key="1">
    <citation type="submission" date="2023-08" db="EMBL/GenBank/DDBJ databases">
        <title>Pleionea litopenaei sp. nov., isolated from stomach of juvenile Litopenaeus vannamei.</title>
        <authorList>
            <person name="Rho A.M."/>
            <person name="Hwang C.Y."/>
        </authorList>
    </citation>
    <scope>NUCLEOTIDE SEQUENCE [LARGE SCALE GENOMIC DNA]</scope>
    <source>
        <strain evidence="6 7">HL-JVS1</strain>
    </source>
</reference>
<protein>
    <submittedName>
        <fullName evidence="6">CvpA family protein</fullName>
    </submittedName>
</protein>
<evidence type="ECO:0000256" key="1">
    <source>
        <dbReference type="ARBA" id="ARBA00004141"/>
    </source>
</evidence>
<sequence>MVWFDWAIIILIFISTLISLVRGFIREAFSLAGWILAFFIAKWFYLDLANLLKDHISTPSLRLGISWGVLFFLTLTMSGLVNFLLSQFIERAGLSGMDRMMGMAFGAVRGVLIASVLIISLKVFTPVAQDAWWEQSELRPHFELIGGWFYDNLKNHQPEVPKELPFSLDTD</sequence>
<evidence type="ECO:0000313" key="6">
    <source>
        <dbReference type="EMBL" id="WMS87705.1"/>
    </source>
</evidence>
<feature type="transmembrane region" description="Helical" evidence="5">
    <location>
        <begin position="6"/>
        <end position="21"/>
    </location>
</feature>
<dbReference type="PANTHER" id="PTHR36926">
    <property type="entry name" value="COLICIN V PRODUCTION PROTEIN"/>
    <property type="match status" value="1"/>
</dbReference>
<dbReference type="InterPro" id="IPR003825">
    <property type="entry name" value="Colicin-V_CvpA"/>
</dbReference>
<feature type="transmembrane region" description="Helical" evidence="5">
    <location>
        <begin position="65"/>
        <end position="85"/>
    </location>
</feature>
<organism evidence="6 7">
    <name type="scientific">Pleionea litopenaei</name>
    <dbReference type="NCBI Taxonomy" id="3070815"/>
    <lineage>
        <taxon>Bacteria</taxon>
        <taxon>Pseudomonadati</taxon>
        <taxon>Pseudomonadota</taxon>
        <taxon>Gammaproteobacteria</taxon>
        <taxon>Oceanospirillales</taxon>
        <taxon>Pleioneaceae</taxon>
        <taxon>Pleionea</taxon>
    </lineage>
</organism>
<dbReference type="PANTHER" id="PTHR36926:SF1">
    <property type="entry name" value="COLICIN V PRODUCTION PROTEIN"/>
    <property type="match status" value="1"/>
</dbReference>
<dbReference type="GO" id="GO:0016020">
    <property type="term" value="C:membrane"/>
    <property type="evidence" value="ECO:0007669"/>
    <property type="project" value="UniProtKB-SubCell"/>
</dbReference>
<keyword evidence="2 5" id="KW-0812">Transmembrane</keyword>
<dbReference type="Proteomes" id="UP001239782">
    <property type="component" value="Chromosome"/>
</dbReference>
<gene>
    <name evidence="6" type="ORF">Q9312_01990</name>
</gene>
<accession>A0AA51RUB0</accession>
<evidence type="ECO:0000313" key="7">
    <source>
        <dbReference type="Proteomes" id="UP001239782"/>
    </source>
</evidence>
<evidence type="ECO:0000256" key="4">
    <source>
        <dbReference type="ARBA" id="ARBA00023136"/>
    </source>
</evidence>
<dbReference type="GO" id="GO:0009403">
    <property type="term" value="P:toxin biosynthetic process"/>
    <property type="evidence" value="ECO:0007669"/>
    <property type="project" value="InterPro"/>
</dbReference>
<feature type="transmembrane region" description="Helical" evidence="5">
    <location>
        <begin position="28"/>
        <end position="45"/>
    </location>
</feature>
<dbReference type="Pfam" id="PF02674">
    <property type="entry name" value="Colicin_V"/>
    <property type="match status" value="1"/>
</dbReference>
<feature type="transmembrane region" description="Helical" evidence="5">
    <location>
        <begin position="106"/>
        <end position="124"/>
    </location>
</feature>
<keyword evidence="4 5" id="KW-0472">Membrane</keyword>
<proteinExistence type="predicted"/>